<accession>A0ABR2JEC5</accession>
<gene>
    <name evidence="1" type="ORF">M9Y10_006275</name>
</gene>
<dbReference type="Proteomes" id="UP001470230">
    <property type="component" value="Unassembled WGS sequence"/>
</dbReference>
<evidence type="ECO:0000313" key="2">
    <source>
        <dbReference type="Proteomes" id="UP001470230"/>
    </source>
</evidence>
<keyword evidence="2" id="KW-1185">Reference proteome</keyword>
<dbReference type="EMBL" id="JAPFFF010000012">
    <property type="protein sequence ID" value="KAK8876089.1"/>
    <property type="molecule type" value="Genomic_DNA"/>
</dbReference>
<dbReference type="InterPro" id="IPR008979">
    <property type="entry name" value="Galactose-bd-like_sf"/>
</dbReference>
<dbReference type="SUPFAM" id="SSF49785">
    <property type="entry name" value="Galactose-binding domain-like"/>
    <property type="match status" value="1"/>
</dbReference>
<organism evidence="1 2">
    <name type="scientific">Tritrichomonas musculus</name>
    <dbReference type="NCBI Taxonomy" id="1915356"/>
    <lineage>
        <taxon>Eukaryota</taxon>
        <taxon>Metamonada</taxon>
        <taxon>Parabasalia</taxon>
        <taxon>Tritrichomonadida</taxon>
        <taxon>Tritrichomonadidae</taxon>
        <taxon>Tritrichomonas</taxon>
    </lineage>
</organism>
<sequence length="461" mass="54164">MEKTQNFSLSTKKLKEIPFHMYENDFTFIVNKKPFKTSRFVADIISPLIRQLHYSDQSINEFHVNIQSTVKITNTNNANGSSSSSEYFDEFLQLATFKSIKIDPERQKYFSQYFCALGNVDEFFNIQPSYFNDLTPENALDRLESISIFFGKNIETIEMKDNDVMKRTIDFISTNFEKIDKERLKKMNVDVIEMIISNENLKLCEEDSLLQFILGLYNEDHSNSRLFEYVLFNNISEELIQVFIQEFDIEYLNSNIWRSICCRLGKSQETTDEKRYLEKANVMKIEYEKGKELDGILRHLTNETGSNIHDNGTIEITANVITDSSCHPRNLVDYQSDNYYNTKHDGNAIVCFDFKDKSVNLTSYSIKSNGNSNGNNNLKNWTIEVSNDGQKWEEMDQRTNDSSLKGCDIICLFNVQKKNNNFYRFIRLRQTGETWLKPSNKYFWFKNIEFYGEMKNKQNNK</sequence>
<evidence type="ECO:0000313" key="1">
    <source>
        <dbReference type="EMBL" id="KAK8876089.1"/>
    </source>
</evidence>
<reference evidence="1 2" key="1">
    <citation type="submission" date="2024-04" db="EMBL/GenBank/DDBJ databases">
        <title>Tritrichomonas musculus Genome.</title>
        <authorList>
            <person name="Alves-Ferreira E."/>
            <person name="Grigg M."/>
            <person name="Lorenzi H."/>
            <person name="Galac M."/>
        </authorList>
    </citation>
    <scope>NUCLEOTIDE SEQUENCE [LARGE SCALE GENOMIC DNA]</scope>
    <source>
        <strain evidence="1 2">EAF2021</strain>
    </source>
</reference>
<proteinExistence type="predicted"/>
<protein>
    <recommendedName>
        <fullName evidence="3">F5/8 type C domain-containing protein</fullName>
    </recommendedName>
</protein>
<comment type="caution">
    <text evidence="1">The sequence shown here is derived from an EMBL/GenBank/DDBJ whole genome shotgun (WGS) entry which is preliminary data.</text>
</comment>
<evidence type="ECO:0008006" key="3">
    <source>
        <dbReference type="Google" id="ProtNLM"/>
    </source>
</evidence>
<name>A0ABR2JEC5_9EUKA</name>
<dbReference type="Gene3D" id="2.60.120.260">
    <property type="entry name" value="Galactose-binding domain-like"/>
    <property type="match status" value="1"/>
</dbReference>